<evidence type="ECO:0000256" key="2">
    <source>
        <dbReference type="SAM" id="Phobius"/>
    </source>
</evidence>
<gene>
    <name evidence="4" type="ORF">RUMHYD_00374</name>
</gene>
<dbReference type="PANTHER" id="PTHR46558:SF15">
    <property type="entry name" value="HELIX-TURN-HELIX DOMAIN PROTEIN"/>
    <property type="match status" value="1"/>
</dbReference>
<keyword evidence="1" id="KW-0238">DNA-binding</keyword>
<name>C0CHR0_BLAHS</name>
<feature type="domain" description="HTH cro/C1-type" evidence="3">
    <location>
        <begin position="7"/>
        <end position="61"/>
    </location>
</feature>
<keyword evidence="5" id="KW-1185">Reference proteome</keyword>
<comment type="caution">
    <text evidence="4">The sequence shown here is derived from an EMBL/GenBank/DDBJ whole genome shotgun (WGS) entry which is preliminary data.</text>
</comment>
<dbReference type="SMART" id="SM00530">
    <property type="entry name" value="HTH_XRE"/>
    <property type="match status" value="1"/>
</dbReference>
<dbReference type="AlphaFoldDB" id="C0CHR0"/>
<evidence type="ECO:0000313" key="4">
    <source>
        <dbReference type="EMBL" id="EEG50660.1"/>
    </source>
</evidence>
<dbReference type="InterPro" id="IPR001387">
    <property type="entry name" value="Cro/C1-type_HTH"/>
</dbReference>
<dbReference type="PANTHER" id="PTHR46558">
    <property type="entry name" value="TRACRIPTIONAL REGULATORY PROTEIN-RELATED-RELATED"/>
    <property type="match status" value="1"/>
</dbReference>
<dbReference type="GeneID" id="86821628"/>
<dbReference type="HOGENOM" id="CLU_066192_2_2_9"/>
<keyword evidence="2" id="KW-0472">Membrane</keyword>
<dbReference type="PATRIC" id="fig|476272.21.peg.3382"/>
<protein>
    <recommendedName>
        <fullName evidence="3">HTH cro/C1-type domain-containing protein</fullName>
    </recommendedName>
</protein>
<sequence>MELGKQIRRYRNERSFSQETLAEKVYVSRQTISNWENGKSYPDVNSLVLLSEAFEVSLDKLIKGDVENMKEQINREDQQIFNCLSVIYTVLLLAVAVTPLPLVEFLSYAGLGIWLALLGVALYVARLVEKKKKEMDVQTYKEIVAFMEGKSLNDIEKAREEGKRPYQKALWALAVGAFTLAASLLFMKLLGM</sequence>
<dbReference type="RefSeq" id="WP_005945494.1">
    <property type="nucleotide sequence ID" value="NZ_CP136423.1"/>
</dbReference>
<organism evidence="4 5">
    <name type="scientific">Blautia hydrogenotrophica (strain DSM 10507 / JCM 14656 / S5a33)</name>
    <name type="common">Ruminococcus hydrogenotrophicus</name>
    <dbReference type="NCBI Taxonomy" id="476272"/>
    <lineage>
        <taxon>Bacteria</taxon>
        <taxon>Bacillati</taxon>
        <taxon>Bacillota</taxon>
        <taxon>Clostridia</taxon>
        <taxon>Lachnospirales</taxon>
        <taxon>Lachnospiraceae</taxon>
        <taxon>Blautia</taxon>
    </lineage>
</organism>
<reference evidence="4 5" key="2">
    <citation type="submission" date="2009-02" db="EMBL/GenBank/DDBJ databases">
        <title>Draft genome sequence of Blautia hydrogenotrophica DSM 10507 (Ruminococcus hydrogenotrophicus DSM 10507).</title>
        <authorList>
            <person name="Sudarsanam P."/>
            <person name="Ley R."/>
            <person name="Guruge J."/>
            <person name="Turnbaugh P.J."/>
            <person name="Mahowald M."/>
            <person name="Liep D."/>
            <person name="Gordon J."/>
        </authorList>
    </citation>
    <scope>NUCLEOTIDE SEQUENCE [LARGE SCALE GENOMIC DNA]</scope>
    <source>
        <strain evidence="5">DSM 10507 / JCM 14656 / S5a33</strain>
    </source>
</reference>
<accession>C0CHR0</accession>
<proteinExistence type="predicted"/>
<dbReference type="CDD" id="cd00093">
    <property type="entry name" value="HTH_XRE"/>
    <property type="match status" value="1"/>
</dbReference>
<feature type="transmembrane region" description="Helical" evidence="2">
    <location>
        <begin position="80"/>
        <end position="99"/>
    </location>
</feature>
<dbReference type="InterPro" id="IPR010982">
    <property type="entry name" value="Lambda_DNA-bd_dom_sf"/>
</dbReference>
<evidence type="ECO:0000313" key="5">
    <source>
        <dbReference type="Proteomes" id="UP000003100"/>
    </source>
</evidence>
<keyword evidence="2" id="KW-1133">Transmembrane helix</keyword>
<feature type="transmembrane region" description="Helical" evidence="2">
    <location>
        <begin position="169"/>
        <end position="190"/>
    </location>
</feature>
<dbReference type="Pfam" id="PF01381">
    <property type="entry name" value="HTH_3"/>
    <property type="match status" value="1"/>
</dbReference>
<dbReference type="SUPFAM" id="SSF47413">
    <property type="entry name" value="lambda repressor-like DNA-binding domains"/>
    <property type="match status" value="1"/>
</dbReference>
<dbReference type="Proteomes" id="UP000003100">
    <property type="component" value="Unassembled WGS sequence"/>
</dbReference>
<keyword evidence="2" id="KW-0812">Transmembrane</keyword>
<evidence type="ECO:0000256" key="1">
    <source>
        <dbReference type="ARBA" id="ARBA00023125"/>
    </source>
</evidence>
<dbReference type="GO" id="GO:0003677">
    <property type="term" value="F:DNA binding"/>
    <property type="evidence" value="ECO:0007669"/>
    <property type="project" value="UniProtKB-KW"/>
</dbReference>
<reference evidence="4 5" key="1">
    <citation type="submission" date="2009-01" db="EMBL/GenBank/DDBJ databases">
        <authorList>
            <person name="Fulton L."/>
            <person name="Clifton S."/>
            <person name="Fulton B."/>
            <person name="Xu J."/>
            <person name="Minx P."/>
            <person name="Pepin K.H."/>
            <person name="Johnson M."/>
            <person name="Bhonagiri V."/>
            <person name="Nash W.E."/>
            <person name="Mardis E.R."/>
            <person name="Wilson R.K."/>
        </authorList>
    </citation>
    <scope>NUCLEOTIDE SEQUENCE [LARGE SCALE GENOMIC DNA]</scope>
    <source>
        <strain evidence="5">DSM 10507 / JCM 14656 / S5a33</strain>
    </source>
</reference>
<dbReference type="PROSITE" id="PS50943">
    <property type="entry name" value="HTH_CROC1"/>
    <property type="match status" value="1"/>
</dbReference>
<feature type="transmembrane region" description="Helical" evidence="2">
    <location>
        <begin position="105"/>
        <end position="125"/>
    </location>
</feature>
<dbReference type="eggNOG" id="COG1476">
    <property type="taxonomic scope" value="Bacteria"/>
</dbReference>
<evidence type="ECO:0000259" key="3">
    <source>
        <dbReference type="PROSITE" id="PS50943"/>
    </source>
</evidence>
<dbReference type="Gene3D" id="1.10.260.40">
    <property type="entry name" value="lambda repressor-like DNA-binding domains"/>
    <property type="match status" value="1"/>
</dbReference>
<dbReference type="EMBL" id="ACBZ01000015">
    <property type="protein sequence ID" value="EEG50660.1"/>
    <property type="molecule type" value="Genomic_DNA"/>
</dbReference>